<sequence length="320" mass="32433">MKSILLASASVFAFAGAAAAEVSFSGTASAEYNSLDGYATDTDLTVTLTQELDNGLTASASLSFEDDDMSDDIEGLTYGDISLTSDNAGITFGTDLAGAAYSAVSDTIGIGQGEDGLAGITGYYSIDATTIFVSMPIAEGDTSVDSDDIEFGVTSDLGGWEVGFGYDKDATDTNFVVKGSGNAAGLDITVAAGNIAGASRWDVAVAYPVGPVTLGATVDDSEAWEVTFAYAEGPLTVDAAFDSTDDYSLEGSYDVGNGLVVYAGLEDAGNDYYLGGAYDLGGGASFTASFVEDGGTANADNEIGAQDYADGTTVGVSFEF</sequence>
<feature type="signal peptide" evidence="1">
    <location>
        <begin position="1"/>
        <end position="20"/>
    </location>
</feature>
<organism evidence="3 4">
    <name type="scientific">Salibaculum griseiflavum</name>
    <dbReference type="NCBI Taxonomy" id="1914409"/>
    <lineage>
        <taxon>Bacteria</taxon>
        <taxon>Pseudomonadati</taxon>
        <taxon>Pseudomonadota</taxon>
        <taxon>Alphaproteobacteria</taxon>
        <taxon>Rhodobacterales</taxon>
        <taxon>Roseobacteraceae</taxon>
        <taxon>Salibaculum</taxon>
    </lineage>
</organism>
<feature type="chain" id="PRO_5015933410" description="Porin domain-containing protein" evidence="1">
    <location>
        <begin position="21"/>
        <end position="320"/>
    </location>
</feature>
<evidence type="ECO:0000256" key="1">
    <source>
        <dbReference type="SAM" id="SignalP"/>
    </source>
</evidence>
<evidence type="ECO:0000313" key="4">
    <source>
        <dbReference type="Proteomes" id="UP000245293"/>
    </source>
</evidence>
<dbReference type="GO" id="GO:0015288">
    <property type="term" value="F:porin activity"/>
    <property type="evidence" value="ECO:0007669"/>
    <property type="project" value="InterPro"/>
</dbReference>
<evidence type="ECO:0000259" key="2">
    <source>
        <dbReference type="Pfam" id="PF13609"/>
    </source>
</evidence>
<keyword evidence="1" id="KW-0732">Signal</keyword>
<dbReference type="RefSeq" id="WP_109389325.1">
    <property type="nucleotide sequence ID" value="NZ_QETF01000015.1"/>
</dbReference>
<dbReference type="EMBL" id="QETF01000015">
    <property type="protein sequence ID" value="PWG16259.1"/>
    <property type="molecule type" value="Genomic_DNA"/>
</dbReference>
<gene>
    <name evidence="3" type="ORF">DFK10_12240</name>
</gene>
<dbReference type="SUPFAM" id="SSF56935">
    <property type="entry name" value="Porins"/>
    <property type="match status" value="1"/>
</dbReference>
<evidence type="ECO:0000313" key="3">
    <source>
        <dbReference type="EMBL" id="PWG16259.1"/>
    </source>
</evidence>
<accession>A0A2V1P145</accession>
<feature type="domain" description="Porin" evidence="2">
    <location>
        <begin position="7"/>
        <end position="292"/>
    </location>
</feature>
<dbReference type="Gene3D" id="2.40.160.10">
    <property type="entry name" value="Porin"/>
    <property type="match status" value="1"/>
</dbReference>
<dbReference type="GO" id="GO:0016020">
    <property type="term" value="C:membrane"/>
    <property type="evidence" value="ECO:0007669"/>
    <property type="project" value="InterPro"/>
</dbReference>
<keyword evidence="4" id="KW-1185">Reference proteome</keyword>
<dbReference type="InterPro" id="IPR033900">
    <property type="entry name" value="Gram_neg_porin_domain"/>
</dbReference>
<comment type="caution">
    <text evidence="3">The sequence shown here is derived from an EMBL/GenBank/DDBJ whole genome shotgun (WGS) entry which is preliminary data.</text>
</comment>
<proteinExistence type="predicted"/>
<dbReference type="InterPro" id="IPR023614">
    <property type="entry name" value="Porin_dom_sf"/>
</dbReference>
<dbReference type="AlphaFoldDB" id="A0A2V1P145"/>
<dbReference type="OrthoDB" id="7874340at2"/>
<dbReference type="Proteomes" id="UP000245293">
    <property type="component" value="Unassembled WGS sequence"/>
</dbReference>
<name>A0A2V1P145_9RHOB</name>
<reference evidence="4" key="1">
    <citation type="submission" date="2018-05" db="EMBL/GenBank/DDBJ databases">
        <authorList>
            <person name="Du Z."/>
            <person name="Wang X."/>
        </authorList>
    </citation>
    <scope>NUCLEOTIDE SEQUENCE [LARGE SCALE GENOMIC DNA]</scope>
    <source>
        <strain evidence="4">WDS4C29</strain>
    </source>
</reference>
<dbReference type="Pfam" id="PF13609">
    <property type="entry name" value="Porin_4"/>
    <property type="match status" value="1"/>
</dbReference>
<protein>
    <recommendedName>
        <fullName evidence="2">Porin domain-containing protein</fullName>
    </recommendedName>
</protein>